<dbReference type="GO" id="GO:0006053">
    <property type="term" value="P:N-acetylmannosamine catabolic process"/>
    <property type="evidence" value="ECO:0007669"/>
    <property type="project" value="TreeGrafter"/>
</dbReference>
<evidence type="ECO:0000256" key="6">
    <source>
        <dbReference type="ARBA" id="ARBA00023277"/>
    </source>
</evidence>
<keyword evidence="6 7" id="KW-0119">Carbohydrate metabolism</keyword>
<dbReference type="PANTHER" id="PTHR36204:SF1">
    <property type="entry name" value="N-ACETYLMANNOSAMINE-6-PHOSPHATE 2-EPIMERASE-RELATED"/>
    <property type="match status" value="1"/>
</dbReference>
<dbReference type="EMBL" id="BJNQ01000001">
    <property type="protein sequence ID" value="GEC74135.1"/>
    <property type="molecule type" value="Genomic_DNA"/>
</dbReference>
<name>A0A4Y4B0Q4_MICMQ</name>
<evidence type="ECO:0000313" key="8">
    <source>
        <dbReference type="EMBL" id="GEC74135.1"/>
    </source>
</evidence>
<proteinExistence type="inferred from homology"/>
<dbReference type="GO" id="GO:0019262">
    <property type="term" value="P:N-acetylneuraminate catabolic process"/>
    <property type="evidence" value="ECO:0007669"/>
    <property type="project" value="UniProtKB-UniRule"/>
</dbReference>
<comment type="similarity">
    <text evidence="4 7">Belongs to the NanE family.</text>
</comment>
<gene>
    <name evidence="7 8" type="primary">nanE</name>
    <name evidence="8" type="ORF">MLI01_02800</name>
</gene>
<dbReference type="Proteomes" id="UP000317410">
    <property type="component" value="Unassembled WGS sequence"/>
</dbReference>
<dbReference type="PANTHER" id="PTHR36204">
    <property type="entry name" value="N-ACETYLMANNOSAMINE-6-PHOSPHATE 2-EPIMERASE-RELATED"/>
    <property type="match status" value="1"/>
</dbReference>
<dbReference type="RefSeq" id="WP_141385696.1">
    <property type="nucleotide sequence ID" value="NZ_BJNQ01000001.1"/>
</dbReference>
<sequence length="228" mass="23329">MRFTDTLERLRDGLIVSCQAYPGEAMRDPRTMAQIAAAAVVGGAAGIRVQGIDDIRATAHLPVPVVGLWKDSDAEVFITPTLGHAEAVADAGADIVAIDGTRRPRPDGLSLAETIAGLRAHTDALIMADCGSLDDAIAAEAAGADILGTTLSGYTGERPKSAGPDLELIELIAARCRRPIVAEGRIHSPGQAATAIAAGAFSVCVGTAITHPSTITTWFADAVAGARG</sequence>
<dbReference type="EC" id="5.1.3.9" evidence="7"/>
<dbReference type="GO" id="GO:0005829">
    <property type="term" value="C:cytosol"/>
    <property type="evidence" value="ECO:0007669"/>
    <property type="project" value="TreeGrafter"/>
</dbReference>
<evidence type="ECO:0000256" key="1">
    <source>
        <dbReference type="ARBA" id="ARBA00000056"/>
    </source>
</evidence>
<dbReference type="GO" id="GO:0005975">
    <property type="term" value="P:carbohydrate metabolic process"/>
    <property type="evidence" value="ECO:0007669"/>
    <property type="project" value="UniProtKB-UniRule"/>
</dbReference>
<comment type="pathway">
    <text evidence="3 7">Amino-sugar metabolism; N-acetylneuraminate degradation; D-fructose 6-phosphate from N-acetylneuraminate: step 3/5.</text>
</comment>
<evidence type="ECO:0000256" key="2">
    <source>
        <dbReference type="ARBA" id="ARBA00002147"/>
    </source>
</evidence>
<dbReference type="InterPro" id="IPR007260">
    <property type="entry name" value="NanE"/>
</dbReference>
<evidence type="ECO:0000256" key="7">
    <source>
        <dbReference type="HAMAP-Rule" id="MF_01235"/>
    </source>
</evidence>
<dbReference type="NCBIfam" id="NF002231">
    <property type="entry name" value="PRK01130.1"/>
    <property type="match status" value="1"/>
</dbReference>
<dbReference type="SUPFAM" id="SSF51366">
    <property type="entry name" value="Ribulose-phoshate binding barrel"/>
    <property type="match status" value="1"/>
</dbReference>
<evidence type="ECO:0000313" key="9">
    <source>
        <dbReference type="Proteomes" id="UP000317410"/>
    </source>
</evidence>
<accession>A0A4Y4B0Q4</accession>
<reference evidence="8 9" key="1">
    <citation type="submission" date="2019-06" db="EMBL/GenBank/DDBJ databases">
        <title>Whole genome shotgun sequence of Microbacterium liquefaciens NBRC 15037.</title>
        <authorList>
            <person name="Hosoyama A."/>
            <person name="Uohara A."/>
            <person name="Ohji S."/>
            <person name="Ichikawa N."/>
        </authorList>
    </citation>
    <scope>NUCLEOTIDE SEQUENCE [LARGE SCALE GENOMIC DNA]</scope>
    <source>
        <strain evidence="8 9">NBRC 15037</strain>
    </source>
</reference>
<dbReference type="InterPro" id="IPR013785">
    <property type="entry name" value="Aldolase_TIM"/>
</dbReference>
<comment type="caution">
    <text evidence="8">The sequence shown here is derived from an EMBL/GenBank/DDBJ whole genome shotgun (WGS) entry which is preliminary data.</text>
</comment>
<evidence type="ECO:0000256" key="4">
    <source>
        <dbReference type="ARBA" id="ARBA00007439"/>
    </source>
</evidence>
<organism evidence="8 9">
    <name type="scientific">Microbacterium maritypicum</name>
    <name type="common">Microbacterium liquefaciens</name>
    <dbReference type="NCBI Taxonomy" id="33918"/>
    <lineage>
        <taxon>Bacteria</taxon>
        <taxon>Bacillati</taxon>
        <taxon>Actinomycetota</taxon>
        <taxon>Actinomycetes</taxon>
        <taxon>Micrococcales</taxon>
        <taxon>Microbacteriaceae</taxon>
        <taxon>Microbacterium</taxon>
    </lineage>
</organism>
<keyword evidence="5 7" id="KW-0413">Isomerase</keyword>
<dbReference type="UniPathway" id="UPA00629">
    <property type="reaction ID" value="UER00682"/>
</dbReference>
<dbReference type="AlphaFoldDB" id="A0A4Y4B0Q4"/>
<evidence type="ECO:0000256" key="5">
    <source>
        <dbReference type="ARBA" id="ARBA00023235"/>
    </source>
</evidence>
<protein>
    <recommendedName>
        <fullName evidence="7">Putative N-acetylmannosamine-6-phosphate 2-epimerase</fullName>
        <ecNumber evidence="7">5.1.3.9</ecNumber>
    </recommendedName>
    <alternativeName>
        <fullName evidence="7">ManNAc-6-P epimerase</fullName>
    </alternativeName>
</protein>
<dbReference type="HAMAP" id="MF_01235">
    <property type="entry name" value="ManNAc6P_epimer"/>
    <property type="match status" value="1"/>
</dbReference>
<dbReference type="Gene3D" id="3.20.20.70">
    <property type="entry name" value="Aldolase class I"/>
    <property type="match status" value="1"/>
</dbReference>
<dbReference type="Pfam" id="PF04131">
    <property type="entry name" value="NanE"/>
    <property type="match status" value="1"/>
</dbReference>
<dbReference type="GO" id="GO:0047465">
    <property type="term" value="F:N-acylglucosamine-6-phosphate 2-epimerase activity"/>
    <property type="evidence" value="ECO:0007669"/>
    <property type="project" value="UniProtKB-EC"/>
</dbReference>
<dbReference type="InterPro" id="IPR011060">
    <property type="entry name" value="RibuloseP-bd_barrel"/>
</dbReference>
<comment type="catalytic activity">
    <reaction evidence="1 7">
        <text>an N-acyl-D-glucosamine 6-phosphate = an N-acyl-D-mannosamine 6-phosphate</text>
        <dbReference type="Rhea" id="RHEA:23932"/>
        <dbReference type="ChEBI" id="CHEBI:57599"/>
        <dbReference type="ChEBI" id="CHEBI:57666"/>
        <dbReference type="EC" id="5.1.3.9"/>
    </reaction>
</comment>
<comment type="function">
    <text evidence="2 7">Converts N-acetylmannosamine-6-phosphate (ManNAc-6-P) to N-acetylglucosamine-6-phosphate (GlcNAc-6-P).</text>
</comment>
<evidence type="ECO:0000256" key="3">
    <source>
        <dbReference type="ARBA" id="ARBA00005081"/>
    </source>
</evidence>